<dbReference type="InterPro" id="IPR014318">
    <property type="entry name" value="Phageshock_PspG"/>
</dbReference>
<dbReference type="EMBL" id="CP006569">
    <property type="protein sequence ID" value="AHF78839.1"/>
    <property type="molecule type" value="Genomic_DNA"/>
</dbReference>
<reference evidence="2 3" key="1">
    <citation type="journal article" date="2014" name="Genome Biol. Evol.">
        <title>Genome degeneration and adaptation in a nascent stage of symbiosis.</title>
        <authorList>
            <person name="Oakeson K.F."/>
            <person name="Gil R."/>
            <person name="Clayton A.L."/>
            <person name="Dunn D.M."/>
            <person name="von Niederhausern A.C."/>
            <person name="Hamil C."/>
            <person name="Aoyagi A."/>
            <person name="Duval B."/>
            <person name="Baca A."/>
            <person name="Silva F.J."/>
            <person name="Vallier A."/>
            <person name="Jackson D.G."/>
            <person name="Latorre A."/>
            <person name="Weiss R.B."/>
            <person name="Heddi A."/>
            <person name="Moya A."/>
            <person name="Dale C."/>
        </authorList>
    </citation>
    <scope>NUCLEOTIDE SEQUENCE [LARGE SCALE GENOMIC DNA]</scope>
    <source>
        <strain evidence="2 3">HS1</strain>
    </source>
</reference>
<name>W0HYJ6_9GAMM</name>
<dbReference type="AlphaFoldDB" id="W0HYJ6"/>
<keyword evidence="1" id="KW-0812">Transmembrane</keyword>
<evidence type="ECO:0000256" key="1">
    <source>
        <dbReference type="SAM" id="Phobius"/>
    </source>
</evidence>
<keyword evidence="3" id="KW-1185">Reference proteome</keyword>
<accession>W0HYJ6</accession>
<proteinExistence type="predicted"/>
<sequence>MLELFFVIGFFLMLLLTGISALGVLVALVVGSLAMLFAGLFVTAVKLLPWLLVALAAAWLWRAIKKPSPPRSRFDSRLR</sequence>
<dbReference type="PATRIC" id="fig|1239307.3.peg.4281"/>
<protein>
    <submittedName>
        <fullName evidence="2">Phage shock protein G</fullName>
    </submittedName>
</protein>
<keyword evidence="1" id="KW-1133">Transmembrane helix</keyword>
<feature type="transmembrane region" description="Helical" evidence="1">
    <location>
        <begin position="7"/>
        <end position="30"/>
    </location>
</feature>
<gene>
    <name evidence="2" type="primary">pspG</name>
    <name evidence="2" type="ORF">Sant_3867</name>
</gene>
<dbReference type="Pfam" id="PF09583">
    <property type="entry name" value="Phageshock_PspG"/>
    <property type="match status" value="1"/>
</dbReference>
<dbReference type="HOGENOM" id="CLU_165376_0_0_6"/>
<dbReference type="RefSeq" id="WP_025423963.1">
    <property type="nucleotide sequence ID" value="NZ_CP006569.1"/>
</dbReference>
<keyword evidence="1" id="KW-0472">Membrane</keyword>
<feature type="transmembrane region" description="Helical" evidence="1">
    <location>
        <begin position="36"/>
        <end position="61"/>
    </location>
</feature>
<dbReference type="KEGG" id="sod:Sant_3867"/>
<organism evidence="2 3">
    <name type="scientific">Sodalis praecaptivus</name>
    <dbReference type="NCBI Taxonomy" id="1239307"/>
    <lineage>
        <taxon>Bacteria</taxon>
        <taxon>Pseudomonadati</taxon>
        <taxon>Pseudomonadota</taxon>
        <taxon>Gammaproteobacteria</taxon>
        <taxon>Enterobacterales</taxon>
        <taxon>Bruguierivoracaceae</taxon>
        <taxon>Sodalis</taxon>
    </lineage>
</organism>
<dbReference type="Proteomes" id="UP000019028">
    <property type="component" value="Chromosome"/>
</dbReference>
<evidence type="ECO:0000313" key="2">
    <source>
        <dbReference type="EMBL" id="AHF78839.1"/>
    </source>
</evidence>
<dbReference type="NCBIfam" id="TIGR02975">
    <property type="entry name" value="phageshock_pspG"/>
    <property type="match status" value="1"/>
</dbReference>
<evidence type="ECO:0000313" key="3">
    <source>
        <dbReference type="Proteomes" id="UP000019028"/>
    </source>
</evidence>